<protein>
    <submittedName>
        <fullName evidence="1">Uncharacterized protein</fullName>
    </submittedName>
</protein>
<dbReference type="AlphaFoldDB" id="A0A4Y8WQK9"/>
<reference evidence="1 2" key="1">
    <citation type="submission" date="2019-03" db="EMBL/GenBank/DDBJ databases">
        <title>Porphyromonas levii Isolated from the Uterus of Dairy Cows.</title>
        <authorList>
            <person name="Francis A.M."/>
        </authorList>
    </citation>
    <scope>NUCLEOTIDE SEQUENCE [LARGE SCALE GENOMIC DNA]</scope>
    <source>
        <strain evidence="1 2">AF5678</strain>
    </source>
</reference>
<dbReference type="EMBL" id="SPNC01000040">
    <property type="protein sequence ID" value="TFH95730.1"/>
    <property type="molecule type" value="Genomic_DNA"/>
</dbReference>
<keyword evidence="2" id="KW-1185">Reference proteome</keyword>
<comment type="caution">
    <text evidence="1">The sequence shown here is derived from an EMBL/GenBank/DDBJ whole genome shotgun (WGS) entry which is preliminary data.</text>
</comment>
<organism evidence="1 2">
    <name type="scientific">Porphyromonas levii</name>
    <dbReference type="NCBI Taxonomy" id="28114"/>
    <lineage>
        <taxon>Bacteria</taxon>
        <taxon>Pseudomonadati</taxon>
        <taxon>Bacteroidota</taxon>
        <taxon>Bacteroidia</taxon>
        <taxon>Bacteroidales</taxon>
        <taxon>Porphyromonadaceae</taxon>
        <taxon>Porphyromonas</taxon>
    </lineage>
</organism>
<evidence type="ECO:0000313" key="1">
    <source>
        <dbReference type="EMBL" id="TFH95730.1"/>
    </source>
</evidence>
<dbReference type="RefSeq" id="WP_018357538.1">
    <property type="nucleotide sequence ID" value="NZ_CP197400.1"/>
</dbReference>
<name>A0A4Y8WQK9_9PORP</name>
<dbReference type="Proteomes" id="UP000297225">
    <property type="component" value="Unassembled WGS sequence"/>
</dbReference>
<dbReference type="GeneID" id="66797745"/>
<accession>A0A4Y8WQK9</accession>
<dbReference type="STRING" id="1122973.GCA_000379925_00262"/>
<proteinExistence type="predicted"/>
<gene>
    <name evidence="1" type="ORF">E4P47_03860</name>
</gene>
<dbReference type="OrthoDB" id="1123156at2"/>
<evidence type="ECO:0000313" key="2">
    <source>
        <dbReference type="Proteomes" id="UP000297225"/>
    </source>
</evidence>
<sequence length="74" mass="8812">MLETLLVTLAVVAICVMLLGFRVFFTKKWSFPNSHVEGQPKLEEQGITCHRHQHKDAQRHRNLFDRIRQEERLQ</sequence>